<dbReference type="RefSeq" id="WP_250874633.1">
    <property type="nucleotide sequence ID" value="NZ_JALXFV010000008.1"/>
</dbReference>
<dbReference type="Gene3D" id="2.60.40.790">
    <property type="match status" value="1"/>
</dbReference>
<dbReference type="Proteomes" id="UP001597187">
    <property type="component" value="Unassembled WGS sequence"/>
</dbReference>
<organism evidence="4 5">
    <name type="scientific">Halomarina rubra</name>
    <dbReference type="NCBI Taxonomy" id="2071873"/>
    <lineage>
        <taxon>Archaea</taxon>
        <taxon>Methanobacteriati</taxon>
        <taxon>Methanobacteriota</taxon>
        <taxon>Stenosarchaea group</taxon>
        <taxon>Halobacteria</taxon>
        <taxon>Halobacteriales</taxon>
        <taxon>Natronomonadaceae</taxon>
        <taxon>Halomarina</taxon>
    </lineage>
</organism>
<dbReference type="AlphaFoldDB" id="A0ABD6AYN0"/>
<dbReference type="Pfam" id="PF00011">
    <property type="entry name" value="HSP20"/>
    <property type="match status" value="1"/>
</dbReference>
<reference evidence="4 5" key="1">
    <citation type="journal article" date="2019" name="Int. J. Syst. Evol. Microbiol.">
        <title>The Global Catalogue of Microorganisms (GCM) 10K type strain sequencing project: providing services to taxonomists for standard genome sequencing and annotation.</title>
        <authorList>
            <consortium name="The Broad Institute Genomics Platform"/>
            <consortium name="The Broad Institute Genome Sequencing Center for Infectious Disease"/>
            <person name="Wu L."/>
            <person name="Ma J."/>
        </authorList>
    </citation>
    <scope>NUCLEOTIDE SEQUENCE [LARGE SCALE GENOMIC DNA]</scope>
    <source>
        <strain evidence="4 5">CGMCC 1.12563</strain>
    </source>
</reference>
<comment type="similarity">
    <text evidence="1 2">Belongs to the small heat shock protein (HSP20) family.</text>
</comment>
<dbReference type="InterPro" id="IPR002068">
    <property type="entry name" value="A-crystallin/Hsp20_dom"/>
</dbReference>
<dbReference type="PROSITE" id="PS01031">
    <property type="entry name" value="SHSP"/>
    <property type="match status" value="1"/>
</dbReference>
<comment type="caution">
    <text evidence="4">The sequence shown here is derived from an EMBL/GenBank/DDBJ whole genome shotgun (WGS) entry which is preliminary data.</text>
</comment>
<name>A0ABD6AYN0_9EURY</name>
<feature type="domain" description="SHSP" evidence="3">
    <location>
        <begin position="6"/>
        <end position="118"/>
    </location>
</feature>
<evidence type="ECO:0000259" key="3">
    <source>
        <dbReference type="PROSITE" id="PS01031"/>
    </source>
</evidence>
<evidence type="ECO:0000313" key="4">
    <source>
        <dbReference type="EMBL" id="MFD1514692.1"/>
    </source>
</evidence>
<evidence type="ECO:0000313" key="5">
    <source>
        <dbReference type="Proteomes" id="UP001597187"/>
    </source>
</evidence>
<gene>
    <name evidence="4" type="ORF">ACFSBT_15535</name>
</gene>
<dbReference type="InterPro" id="IPR008978">
    <property type="entry name" value="HSP20-like_chaperone"/>
</dbReference>
<accession>A0ABD6AYN0</accession>
<keyword evidence="5" id="KW-1185">Reference proteome</keyword>
<sequence length="118" mass="13048">MSALRDALRDLPDAVFADMLESDDAYLVVVDLPGASAETVEARVENGRLRIEAQREKDLPEAFRYVSEERSLFLDATLLLPPDATGQGAEGSMDRGVLELRLPKRETTTDETVPITEK</sequence>
<dbReference type="CDD" id="cd06464">
    <property type="entry name" value="ACD_sHsps-like"/>
    <property type="match status" value="1"/>
</dbReference>
<proteinExistence type="inferred from homology"/>
<evidence type="ECO:0000256" key="1">
    <source>
        <dbReference type="PROSITE-ProRule" id="PRU00285"/>
    </source>
</evidence>
<evidence type="ECO:0000256" key="2">
    <source>
        <dbReference type="RuleBase" id="RU003616"/>
    </source>
</evidence>
<protein>
    <submittedName>
        <fullName evidence="4">Hsp20/alpha crystallin family protein</fullName>
    </submittedName>
</protein>
<dbReference type="EMBL" id="JBHUDC010000008">
    <property type="protein sequence ID" value="MFD1514692.1"/>
    <property type="molecule type" value="Genomic_DNA"/>
</dbReference>
<dbReference type="SUPFAM" id="SSF49764">
    <property type="entry name" value="HSP20-like chaperones"/>
    <property type="match status" value="1"/>
</dbReference>